<protein>
    <submittedName>
        <fullName evidence="1">Essential recombination function protein</fullName>
    </submittedName>
</protein>
<sequence>MKIYAKLHEAKREIGVVKKNAKNPHFKNTYADLNALIDAVEPILLEKGLILLQPIKDGKVHTQIIDVDSGEMIESFIDLSPNLTAQALGSQITYYRRYQISSILSLMADDDDGHLASKPQPIVKEVLQVGSTNFIRCVTALQEGKGTIEQIKAKYTVNEEIEKLLIEKQK</sequence>
<gene>
    <name evidence="1" type="ORF">UFOVP598_36</name>
</gene>
<dbReference type="Pfam" id="PF04404">
    <property type="entry name" value="ERF"/>
    <property type="match status" value="1"/>
</dbReference>
<evidence type="ECO:0000313" key="1">
    <source>
        <dbReference type="EMBL" id="CAB4151752.1"/>
    </source>
</evidence>
<proteinExistence type="predicted"/>
<accession>A0A6J5MZ73</accession>
<organism evidence="1">
    <name type="scientific">uncultured Caudovirales phage</name>
    <dbReference type="NCBI Taxonomy" id="2100421"/>
    <lineage>
        <taxon>Viruses</taxon>
        <taxon>Duplodnaviria</taxon>
        <taxon>Heunggongvirae</taxon>
        <taxon>Uroviricota</taxon>
        <taxon>Caudoviricetes</taxon>
        <taxon>Peduoviridae</taxon>
        <taxon>Maltschvirus</taxon>
        <taxon>Maltschvirus maltsch</taxon>
    </lineage>
</organism>
<dbReference type="EMBL" id="LR796559">
    <property type="protein sequence ID" value="CAB4151752.1"/>
    <property type="molecule type" value="Genomic_DNA"/>
</dbReference>
<reference evidence="1" key="1">
    <citation type="submission" date="2020-04" db="EMBL/GenBank/DDBJ databases">
        <authorList>
            <person name="Chiriac C."/>
            <person name="Salcher M."/>
            <person name="Ghai R."/>
            <person name="Kavagutti S V."/>
        </authorList>
    </citation>
    <scope>NUCLEOTIDE SEQUENCE</scope>
</reference>
<name>A0A6J5MZ73_9CAUD</name>
<dbReference type="InterPro" id="IPR007499">
    <property type="entry name" value="ERF_bacteria_virus"/>
</dbReference>